<sequence>MQDKTTCSYDFLDFMREEKYYDAARCAHVMLECFGDVIRHNEMMLTVNIRRENIAAALENCNELISYSRLKGMDGAEYETNREALLLRLTRTRTYMAARFWDEVAEDIASAPRRFAAVPLVLTGEAYCGENTETGNRFLTFYIRSRPDARVACRLAASEPPFMDGLAFPRWTAVHGRFLSASSTLILLDPCHYIGSFDNPPQ</sequence>
<protein>
    <submittedName>
        <fullName evidence="1">Uncharacterized protein</fullName>
    </submittedName>
</protein>
<evidence type="ECO:0000313" key="1">
    <source>
        <dbReference type="EMBL" id="SBV92678.1"/>
    </source>
</evidence>
<dbReference type="AlphaFoldDB" id="A0A212IZM8"/>
<gene>
    <name evidence="1" type="ORF">KL86DPRO_10402</name>
</gene>
<name>A0A212IZM8_9DELT</name>
<accession>A0A212IZM8</accession>
<dbReference type="EMBL" id="FLUQ01000001">
    <property type="protein sequence ID" value="SBV92678.1"/>
    <property type="molecule type" value="Genomic_DNA"/>
</dbReference>
<organism evidence="1">
    <name type="scientific">uncultured delta proteobacterium</name>
    <dbReference type="NCBI Taxonomy" id="34034"/>
    <lineage>
        <taxon>Bacteria</taxon>
        <taxon>Deltaproteobacteria</taxon>
        <taxon>environmental samples</taxon>
    </lineage>
</organism>
<proteinExistence type="predicted"/>
<reference evidence="1" key="1">
    <citation type="submission" date="2016-04" db="EMBL/GenBank/DDBJ databases">
        <authorList>
            <person name="Evans L.H."/>
            <person name="Alamgir A."/>
            <person name="Owens N."/>
            <person name="Weber N.D."/>
            <person name="Virtaneva K."/>
            <person name="Barbian K."/>
            <person name="Babar A."/>
            <person name="Rosenke K."/>
        </authorList>
    </citation>
    <scope>NUCLEOTIDE SEQUENCE</scope>
    <source>
        <strain evidence="1">86</strain>
    </source>
</reference>